<keyword evidence="2" id="KW-1185">Reference proteome</keyword>
<evidence type="ECO:0000313" key="2">
    <source>
        <dbReference type="Proteomes" id="UP001396898"/>
    </source>
</evidence>
<evidence type="ECO:0000313" key="1">
    <source>
        <dbReference type="EMBL" id="KAK8008362.1"/>
    </source>
</evidence>
<name>A0ABR1RCN2_9PEZI</name>
<reference evidence="1 2" key="1">
    <citation type="submission" date="2023-01" db="EMBL/GenBank/DDBJ databases">
        <title>Analysis of 21 Apiospora genomes using comparative genomics revels a genus with tremendous synthesis potential of carbohydrate active enzymes and secondary metabolites.</title>
        <authorList>
            <person name="Sorensen T."/>
        </authorList>
    </citation>
    <scope>NUCLEOTIDE SEQUENCE [LARGE SCALE GENOMIC DNA]</scope>
    <source>
        <strain evidence="1 2">CBS 20057</strain>
    </source>
</reference>
<accession>A0ABR1RCN2</accession>
<protein>
    <submittedName>
        <fullName evidence="1">Uncharacterized protein</fullName>
    </submittedName>
</protein>
<gene>
    <name evidence="1" type="ORF">PG991_010913</name>
</gene>
<sequence length="171" mass="18876">MDTNYDTLTLRVHTHITTKETSSERRSGRLLRQRKQALCLRVQRQRVSGGVRIVAVDVVLQRDILREAVVVDELLHDALLPVAVLVDEDDLAPVAVAVVAARARDAPVLDRVGARVAVGRVRVVRHGQLEPLRPQREPGAVHAEAVDHVLLQVRLRHVLAVAQEGALGDHI</sequence>
<proteinExistence type="predicted"/>
<dbReference type="EMBL" id="JAQQWI010000016">
    <property type="protein sequence ID" value="KAK8008362.1"/>
    <property type="molecule type" value="Genomic_DNA"/>
</dbReference>
<dbReference type="Proteomes" id="UP001396898">
    <property type="component" value="Unassembled WGS sequence"/>
</dbReference>
<comment type="caution">
    <text evidence="1">The sequence shown here is derived from an EMBL/GenBank/DDBJ whole genome shotgun (WGS) entry which is preliminary data.</text>
</comment>
<organism evidence="1 2">
    <name type="scientific">Apiospora marii</name>
    <dbReference type="NCBI Taxonomy" id="335849"/>
    <lineage>
        <taxon>Eukaryota</taxon>
        <taxon>Fungi</taxon>
        <taxon>Dikarya</taxon>
        <taxon>Ascomycota</taxon>
        <taxon>Pezizomycotina</taxon>
        <taxon>Sordariomycetes</taxon>
        <taxon>Xylariomycetidae</taxon>
        <taxon>Amphisphaeriales</taxon>
        <taxon>Apiosporaceae</taxon>
        <taxon>Apiospora</taxon>
    </lineage>
</organism>